<dbReference type="RefSeq" id="WP_012823447.1">
    <property type="nucleotide sequence ID" value="NC_013422.1"/>
</dbReference>
<accession>D0KY88</accession>
<dbReference type="AlphaFoldDB" id="D0KY88"/>
<evidence type="ECO:0000313" key="2">
    <source>
        <dbReference type="EMBL" id="ACX95411.1"/>
    </source>
</evidence>
<gene>
    <name evidence="2" type="ordered locus">Hneap_0557</name>
</gene>
<organism evidence="2 3">
    <name type="scientific">Halothiobacillus neapolitanus (strain ATCC 23641 / DSM 15147 / CIP 104769 / NCIMB 8539 / c2)</name>
    <name type="common">Thiobacillus neapolitanus</name>
    <dbReference type="NCBI Taxonomy" id="555778"/>
    <lineage>
        <taxon>Bacteria</taxon>
        <taxon>Pseudomonadati</taxon>
        <taxon>Pseudomonadota</taxon>
        <taxon>Gammaproteobacteria</taxon>
        <taxon>Chromatiales</taxon>
        <taxon>Halothiobacillaceae</taxon>
        <taxon>Halothiobacillus</taxon>
    </lineage>
</organism>
<dbReference type="Proteomes" id="UP000009102">
    <property type="component" value="Chromosome"/>
</dbReference>
<reference evidence="2 3" key="1">
    <citation type="submission" date="2009-10" db="EMBL/GenBank/DDBJ databases">
        <title>Complete sequence of Halothiobacillus neapolitanus c2.</title>
        <authorList>
            <consortium name="US DOE Joint Genome Institute"/>
            <person name="Lucas S."/>
            <person name="Copeland A."/>
            <person name="Lapidus A."/>
            <person name="Glavina del Rio T."/>
            <person name="Tice H."/>
            <person name="Bruce D."/>
            <person name="Goodwin L."/>
            <person name="Pitluck S."/>
            <person name="Davenport K."/>
            <person name="Brettin T."/>
            <person name="Detter J.C."/>
            <person name="Han C."/>
            <person name="Tapia R."/>
            <person name="Larimer F."/>
            <person name="Land M."/>
            <person name="Hauser L."/>
            <person name="Kyrpides N."/>
            <person name="Mikhailova N."/>
            <person name="Kerfeld C."/>
            <person name="Cannon G."/>
            <person name="Heinhort S."/>
        </authorList>
    </citation>
    <scope>NUCLEOTIDE SEQUENCE [LARGE SCALE GENOMIC DNA]</scope>
    <source>
        <strain evidence="3">ATCC 23641 / c2</strain>
    </source>
</reference>
<keyword evidence="3" id="KW-1185">Reference proteome</keyword>
<dbReference type="EMBL" id="CP001801">
    <property type="protein sequence ID" value="ACX95411.1"/>
    <property type="molecule type" value="Genomic_DNA"/>
</dbReference>
<dbReference type="InterPro" id="IPR007272">
    <property type="entry name" value="Sulf_transp_TsuA/YedE"/>
</dbReference>
<evidence type="ECO:0000313" key="3">
    <source>
        <dbReference type="Proteomes" id="UP000009102"/>
    </source>
</evidence>
<proteinExistence type="predicted"/>
<dbReference type="eggNOG" id="COG2391">
    <property type="taxonomic scope" value="Bacteria"/>
</dbReference>
<name>D0KY88_HALNC</name>
<dbReference type="Pfam" id="PF04143">
    <property type="entry name" value="Sulf_transp"/>
    <property type="match status" value="1"/>
</dbReference>
<feature type="region of interest" description="Disordered" evidence="1">
    <location>
        <begin position="197"/>
        <end position="218"/>
    </location>
</feature>
<dbReference type="HOGENOM" id="CLU_037802_0_0_6"/>
<dbReference type="STRING" id="555778.Hneap_0557"/>
<dbReference type="OrthoDB" id="1450994at2"/>
<protein>
    <submittedName>
        <fullName evidence="2">Uncharacterized protein</fullName>
    </submittedName>
</protein>
<dbReference type="KEGG" id="hna:Hneap_0557"/>
<sequence>MDYGVAGTALASGILFGYVLEQAGFGSPCKLTAQFRLTDWSVFKVMFTAIIVASLGILLLQTGNYFGSKGFFVPTTFLWATASGAALIGAGFAIGGYCPGTSVVGFMSGRIDGLVFMAGMVLGIFGFAYVYDSALIQFILHSAQFTAKTLPQYLGVSPWLIWVVMVLVAVGGFALGRVLERRAHGVITAEDIVDGTDPTLSSDEQGSAVQGNLGSRAA</sequence>
<feature type="compositionally biased region" description="Polar residues" evidence="1">
    <location>
        <begin position="198"/>
        <end position="218"/>
    </location>
</feature>
<evidence type="ECO:0000256" key="1">
    <source>
        <dbReference type="SAM" id="MobiDB-lite"/>
    </source>
</evidence>